<dbReference type="CDD" id="cd19762">
    <property type="entry name" value="Bbox2_TRIM7-like"/>
    <property type="match status" value="1"/>
</dbReference>
<dbReference type="PROSITE" id="PS00518">
    <property type="entry name" value="ZF_RING_1"/>
    <property type="match status" value="1"/>
</dbReference>
<dbReference type="SMART" id="SM00336">
    <property type="entry name" value="BBOX"/>
    <property type="match status" value="1"/>
</dbReference>
<dbReference type="CDD" id="cd16594">
    <property type="entry name" value="RING-HC_TRIM7-like_C-IV"/>
    <property type="match status" value="1"/>
</dbReference>
<keyword evidence="2" id="KW-0800">Toxin</keyword>
<dbReference type="Gene3D" id="3.30.40.10">
    <property type="entry name" value="Zinc/RING finger domain, C3HC4 (zinc finger)"/>
    <property type="match status" value="1"/>
</dbReference>
<dbReference type="InterPro" id="IPR017907">
    <property type="entry name" value="Znf_RING_CS"/>
</dbReference>
<dbReference type="PROSITE" id="PS50089">
    <property type="entry name" value="ZF_RING_2"/>
    <property type="match status" value="1"/>
</dbReference>
<dbReference type="Gene3D" id="2.60.120.920">
    <property type="match status" value="1"/>
</dbReference>
<dbReference type="InterPro" id="IPR001870">
    <property type="entry name" value="B30.2/SPRY"/>
</dbReference>
<organism evidence="12 13">
    <name type="scientific">Pogona vitticeps</name>
    <name type="common">central bearded dragon</name>
    <dbReference type="NCBI Taxonomy" id="103695"/>
    <lineage>
        <taxon>Eukaryota</taxon>
        <taxon>Metazoa</taxon>
        <taxon>Chordata</taxon>
        <taxon>Craniata</taxon>
        <taxon>Vertebrata</taxon>
        <taxon>Euteleostomi</taxon>
        <taxon>Lepidosauria</taxon>
        <taxon>Squamata</taxon>
        <taxon>Bifurcata</taxon>
        <taxon>Unidentata</taxon>
        <taxon>Episquamata</taxon>
        <taxon>Toxicofera</taxon>
        <taxon>Iguania</taxon>
        <taxon>Acrodonta</taxon>
        <taxon>Agamidae</taxon>
        <taxon>Amphibolurinae</taxon>
        <taxon>Pogona</taxon>
    </lineage>
</organism>
<keyword evidence="8" id="KW-0175">Coiled coil</keyword>
<keyword evidence="2" id="KW-0528">Neurotoxin</keyword>
<dbReference type="GeneID" id="110070826"/>
<accession>A0ABM5FHE8</accession>
<evidence type="ECO:0000256" key="4">
    <source>
        <dbReference type="ARBA" id="ARBA00022771"/>
    </source>
</evidence>
<feature type="coiled-coil region" evidence="8">
    <location>
        <begin position="156"/>
        <end position="248"/>
    </location>
</feature>
<comment type="similarity">
    <text evidence="1">Belongs to the ohanin/vespryn family.</text>
</comment>
<dbReference type="InterPro" id="IPR013083">
    <property type="entry name" value="Znf_RING/FYVE/PHD"/>
</dbReference>
<keyword evidence="3" id="KW-0479">Metal-binding</keyword>
<dbReference type="SMART" id="SM00449">
    <property type="entry name" value="SPRY"/>
    <property type="match status" value="1"/>
</dbReference>
<dbReference type="Pfam" id="PF00622">
    <property type="entry name" value="SPRY"/>
    <property type="match status" value="1"/>
</dbReference>
<evidence type="ECO:0000259" key="9">
    <source>
        <dbReference type="PROSITE" id="PS50089"/>
    </source>
</evidence>
<protein>
    <submittedName>
        <fullName evidence="13">E3 ubiquitin-protein ligase TRIM7-like isoform X1</fullName>
    </submittedName>
</protein>
<evidence type="ECO:0000256" key="7">
    <source>
        <dbReference type="PROSITE-ProRule" id="PRU00024"/>
    </source>
</evidence>
<dbReference type="Pfam" id="PF00643">
    <property type="entry name" value="zf-B_box"/>
    <property type="match status" value="1"/>
</dbReference>
<dbReference type="SUPFAM" id="SSF57850">
    <property type="entry name" value="RING/U-box"/>
    <property type="match status" value="1"/>
</dbReference>
<sequence length="511" mass="58408">MAAAALQDLCEEATCSICLEDFMDPITIECGHNFCRACLTRCWEVSGGEEVSCPQCREKVQRSLFPNRLLANIVELTKKLRLEEQMRGEGKGGACGKHREPLKLFCKDDEAPICMVCKWSKEHRDHLVVPLEEAAQDYKETQSATELLKDLISSRLKLLEEERANILTYKAKTEEESQDLLKQTKAEMEKMKAEFKKLRQFLEDQEKLLMVRMEEVEKEIVRKKHEHLAKLSEELFSLGDLIREMEQKCQQPPEEFLQCLIGVDSLWQKEGQWASSHCDDGTKLPLSVSLFLPKDVGSILQRSNEKVTFENPVVFLPELKWKIWDFCDMNPFLAGVMNQFKDTLVHGLQLQKANVTLDPDTAHLWLIVSEDRKSVTCGSKRGMVLGQERFTAGRHFWEVVVRSEENWLAGVTRESVERKEDSISTAKEGILAVEKWDGEYTSTSHPTFTCLSPSDDLKRIRVSLNCAAGRVAFYNADTAAHLYTFSEASFVGETFLPLFEVFRKGHVRISP</sequence>
<evidence type="ECO:0000256" key="3">
    <source>
        <dbReference type="ARBA" id="ARBA00022723"/>
    </source>
</evidence>
<keyword evidence="5" id="KW-0862">Zinc</keyword>
<dbReference type="InterPro" id="IPR013320">
    <property type="entry name" value="ConA-like_dom_sf"/>
</dbReference>
<evidence type="ECO:0000313" key="13">
    <source>
        <dbReference type="RefSeq" id="XP_072844820.1"/>
    </source>
</evidence>
<keyword evidence="12" id="KW-1185">Reference proteome</keyword>
<dbReference type="InterPro" id="IPR050143">
    <property type="entry name" value="TRIM/RBCC"/>
</dbReference>
<dbReference type="Gene3D" id="3.30.160.60">
    <property type="entry name" value="Classic Zinc Finger"/>
    <property type="match status" value="1"/>
</dbReference>
<dbReference type="PANTHER" id="PTHR24103">
    <property type="entry name" value="E3 UBIQUITIN-PROTEIN LIGASE TRIM"/>
    <property type="match status" value="1"/>
</dbReference>
<dbReference type="RefSeq" id="XP_072844820.1">
    <property type="nucleotide sequence ID" value="XM_072988719.1"/>
</dbReference>
<dbReference type="Pfam" id="PF15227">
    <property type="entry name" value="zf-C3HC4_4"/>
    <property type="match status" value="1"/>
</dbReference>
<dbReference type="InterPro" id="IPR001841">
    <property type="entry name" value="Znf_RING"/>
</dbReference>
<proteinExistence type="inferred from homology"/>
<evidence type="ECO:0000256" key="1">
    <source>
        <dbReference type="ARBA" id="ARBA00009651"/>
    </source>
</evidence>
<evidence type="ECO:0000256" key="8">
    <source>
        <dbReference type="SAM" id="Coils"/>
    </source>
</evidence>
<dbReference type="InterPro" id="IPR003877">
    <property type="entry name" value="SPRY_dom"/>
</dbReference>
<dbReference type="SMART" id="SM00589">
    <property type="entry name" value="PRY"/>
    <property type="match status" value="1"/>
</dbReference>
<evidence type="ECO:0000259" key="11">
    <source>
        <dbReference type="PROSITE" id="PS50188"/>
    </source>
</evidence>
<evidence type="ECO:0000256" key="5">
    <source>
        <dbReference type="ARBA" id="ARBA00022833"/>
    </source>
</evidence>
<feature type="domain" description="B30.2/SPRY" evidence="11">
    <location>
        <begin position="335"/>
        <end position="511"/>
    </location>
</feature>
<evidence type="ECO:0000259" key="10">
    <source>
        <dbReference type="PROSITE" id="PS50119"/>
    </source>
</evidence>
<dbReference type="SUPFAM" id="SSF57845">
    <property type="entry name" value="B-box zinc-binding domain"/>
    <property type="match status" value="1"/>
</dbReference>
<reference evidence="13" key="2">
    <citation type="submission" date="2025-08" db="UniProtKB">
        <authorList>
            <consortium name="RefSeq"/>
        </authorList>
    </citation>
    <scope>IDENTIFICATION</scope>
</reference>
<feature type="domain" description="RING-type" evidence="9">
    <location>
        <begin position="15"/>
        <end position="57"/>
    </location>
</feature>
<keyword evidence="4 7" id="KW-0863">Zinc-finger</keyword>
<comment type="function">
    <text evidence="6">Neurotoxin that produces dose-dependent hypolocomotion and hyperalgesia in mice. May directly act on the central nervous system, as it is 6500-fold more potent when administered intracerebroventricularly than intraperitoneal.</text>
</comment>
<evidence type="ECO:0000256" key="6">
    <source>
        <dbReference type="ARBA" id="ARBA00034460"/>
    </source>
</evidence>
<dbReference type="PRINTS" id="PR01407">
    <property type="entry name" value="BUTYPHLNCDUF"/>
</dbReference>
<evidence type="ECO:0000313" key="12">
    <source>
        <dbReference type="Proteomes" id="UP001652642"/>
    </source>
</evidence>
<name>A0ABM5FHE8_9SAUR</name>
<dbReference type="InterPro" id="IPR043136">
    <property type="entry name" value="B30.2/SPRY_sf"/>
</dbReference>
<evidence type="ECO:0000256" key="2">
    <source>
        <dbReference type="ARBA" id="ARBA00022699"/>
    </source>
</evidence>
<dbReference type="InterPro" id="IPR003879">
    <property type="entry name" value="Butyrophylin_SPRY"/>
</dbReference>
<dbReference type="Pfam" id="PF13765">
    <property type="entry name" value="PRY"/>
    <property type="match status" value="1"/>
</dbReference>
<dbReference type="SUPFAM" id="SSF49899">
    <property type="entry name" value="Concanavalin A-like lectins/glucanases"/>
    <property type="match status" value="1"/>
</dbReference>
<feature type="domain" description="B box-type" evidence="10">
    <location>
        <begin position="90"/>
        <end position="131"/>
    </location>
</feature>
<dbReference type="SMART" id="SM00184">
    <property type="entry name" value="RING"/>
    <property type="match status" value="1"/>
</dbReference>
<gene>
    <name evidence="13" type="primary">LOC110070826</name>
</gene>
<dbReference type="InterPro" id="IPR000315">
    <property type="entry name" value="Znf_B-box"/>
</dbReference>
<reference evidence="12" key="1">
    <citation type="submission" date="2025-05" db="UniProtKB">
        <authorList>
            <consortium name="RefSeq"/>
        </authorList>
    </citation>
    <scope>NUCLEOTIDE SEQUENCE [LARGE SCALE GENOMIC DNA]</scope>
</reference>
<dbReference type="PROSITE" id="PS50119">
    <property type="entry name" value="ZF_BBOX"/>
    <property type="match status" value="1"/>
</dbReference>
<dbReference type="PROSITE" id="PS50188">
    <property type="entry name" value="B302_SPRY"/>
    <property type="match status" value="1"/>
</dbReference>
<dbReference type="Proteomes" id="UP001652642">
    <property type="component" value="Chromosome 2"/>
</dbReference>
<dbReference type="InterPro" id="IPR006574">
    <property type="entry name" value="PRY"/>
</dbReference>